<dbReference type="Proteomes" id="UP001234297">
    <property type="component" value="Chromosome 7"/>
</dbReference>
<evidence type="ECO:0000313" key="1">
    <source>
        <dbReference type="EMBL" id="KAJ8630131.1"/>
    </source>
</evidence>
<accession>A0ACC2L9F4</accession>
<dbReference type="EMBL" id="CM056815">
    <property type="protein sequence ID" value="KAJ8630131.1"/>
    <property type="molecule type" value="Genomic_DNA"/>
</dbReference>
<keyword evidence="2" id="KW-1185">Reference proteome</keyword>
<sequence length="84" mass="9344">MKEDSSAYHEILEMGLKEGLLQKVVKEICPLWAGSKEGCGVRFSSVREKISEIKGFAVNDLEGGKCFRGGLSLLELLRVNTNWN</sequence>
<evidence type="ECO:0000313" key="2">
    <source>
        <dbReference type="Proteomes" id="UP001234297"/>
    </source>
</evidence>
<comment type="caution">
    <text evidence="1">The sequence shown here is derived from an EMBL/GenBank/DDBJ whole genome shotgun (WGS) entry which is preliminary data.</text>
</comment>
<name>A0ACC2L9F4_PERAE</name>
<proteinExistence type="predicted"/>
<protein>
    <submittedName>
        <fullName evidence="1">Uncharacterized protein</fullName>
    </submittedName>
</protein>
<reference evidence="1 2" key="1">
    <citation type="journal article" date="2022" name="Hortic Res">
        <title>A haplotype resolved chromosomal level avocado genome allows analysis of novel avocado genes.</title>
        <authorList>
            <person name="Nath O."/>
            <person name="Fletcher S.J."/>
            <person name="Hayward A."/>
            <person name="Shaw L.M."/>
            <person name="Masouleh A.K."/>
            <person name="Furtado A."/>
            <person name="Henry R.J."/>
            <person name="Mitter N."/>
        </authorList>
    </citation>
    <scope>NUCLEOTIDE SEQUENCE [LARGE SCALE GENOMIC DNA]</scope>
    <source>
        <strain evidence="2">cv. Hass</strain>
    </source>
</reference>
<gene>
    <name evidence="1" type="ORF">MRB53_023454</name>
</gene>
<organism evidence="1 2">
    <name type="scientific">Persea americana</name>
    <name type="common">Avocado</name>
    <dbReference type="NCBI Taxonomy" id="3435"/>
    <lineage>
        <taxon>Eukaryota</taxon>
        <taxon>Viridiplantae</taxon>
        <taxon>Streptophyta</taxon>
        <taxon>Embryophyta</taxon>
        <taxon>Tracheophyta</taxon>
        <taxon>Spermatophyta</taxon>
        <taxon>Magnoliopsida</taxon>
        <taxon>Magnoliidae</taxon>
        <taxon>Laurales</taxon>
        <taxon>Lauraceae</taxon>
        <taxon>Persea</taxon>
    </lineage>
</organism>